<keyword evidence="3 5" id="KW-0808">Transferase</keyword>
<dbReference type="PANTHER" id="PTHR43179:SF12">
    <property type="entry name" value="GALACTOFURANOSYLTRANSFERASE GLFT2"/>
    <property type="match status" value="1"/>
</dbReference>
<dbReference type="RefSeq" id="WP_170848778.1">
    <property type="nucleotide sequence ID" value="NZ_FNZG01000001.1"/>
</dbReference>
<keyword evidence="2" id="KW-0328">Glycosyltransferase</keyword>
<dbReference type="AlphaFoldDB" id="A0A1I1M6V9"/>
<dbReference type="Gene3D" id="3.90.550.10">
    <property type="entry name" value="Spore Coat Polysaccharide Biosynthesis Protein SpsA, Chain A"/>
    <property type="match status" value="1"/>
</dbReference>
<dbReference type="PANTHER" id="PTHR43179">
    <property type="entry name" value="RHAMNOSYLTRANSFERASE WBBL"/>
    <property type="match status" value="1"/>
</dbReference>
<keyword evidence="6" id="KW-1185">Reference proteome</keyword>
<dbReference type="InterPro" id="IPR029044">
    <property type="entry name" value="Nucleotide-diphossugar_trans"/>
</dbReference>
<dbReference type="InterPro" id="IPR001173">
    <property type="entry name" value="Glyco_trans_2-like"/>
</dbReference>
<name>A0A1I1M6V9_9RHOB</name>
<dbReference type="STRING" id="517719.SAMN05421762_2289"/>
<evidence type="ECO:0000259" key="4">
    <source>
        <dbReference type="Pfam" id="PF00535"/>
    </source>
</evidence>
<dbReference type="GO" id="GO:0016757">
    <property type="term" value="F:glycosyltransferase activity"/>
    <property type="evidence" value="ECO:0007669"/>
    <property type="project" value="UniProtKB-KW"/>
</dbReference>
<accession>A0A1I1M6V9</accession>
<gene>
    <name evidence="5" type="ORF">SAMN05421762_2289</name>
</gene>
<proteinExistence type="inferred from homology"/>
<feature type="domain" description="Glycosyltransferase 2-like" evidence="4">
    <location>
        <begin position="40"/>
        <end position="177"/>
    </location>
</feature>
<protein>
    <submittedName>
        <fullName evidence="5">Glycosyltransferase, GT2 family</fullName>
    </submittedName>
</protein>
<evidence type="ECO:0000256" key="1">
    <source>
        <dbReference type="ARBA" id="ARBA00006739"/>
    </source>
</evidence>
<dbReference type="SUPFAM" id="SSF53448">
    <property type="entry name" value="Nucleotide-diphospho-sugar transferases"/>
    <property type="match status" value="1"/>
</dbReference>
<reference evidence="5 6" key="1">
    <citation type="submission" date="2016-10" db="EMBL/GenBank/DDBJ databases">
        <authorList>
            <person name="de Groot N.N."/>
        </authorList>
    </citation>
    <scope>NUCLEOTIDE SEQUENCE [LARGE SCALE GENOMIC DNA]</scope>
    <source>
        <strain evidence="5 6">DSM 29619</strain>
    </source>
</reference>
<comment type="similarity">
    <text evidence="1">Belongs to the glycosyltransferase 2 family.</text>
</comment>
<evidence type="ECO:0000256" key="3">
    <source>
        <dbReference type="ARBA" id="ARBA00022679"/>
    </source>
</evidence>
<dbReference type="EMBL" id="FOLX01000001">
    <property type="protein sequence ID" value="SFC81141.1"/>
    <property type="molecule type" value="Genomic_DNA"/>
</dbReference>
<organism evidence="5 6">
    <name type="scientific">Pseudooceanicola nitratireducens</name>
    <dbReference type="NCBI Taxonomy" id="517719"/>
    <lineage>
        <taxon>Bacteria</taxon>
        <taxon>Pseudomonadati</taxon>
        <taxon>Pseudomonadota</taxon>
        <taxon>Alphaproteobacteria</taxon>
        <taxon>Rhodobacterales</taxon>
        <taxon>Paracoccaceae</taxon>
        <taxon>Pseudooceanicola</taxon>
    </lineage>
</organism>
<sequence length="296" mass="31963">MATSTETKGTETAGARVSVVAVAFKSFDVLPAMAATLPEGTQLICVDNGPPDGLEAWAQANGHIYIPAGKNLGFGTACNLGAARSTREFVFFLNPDATLRPGAVDLLVAALDRRPDASASGPAFFAGSGKMFSVRPSIILPRGPFARRKSRPTVETQVPSLSGAGLMVRRSAFEKIGGFDPEIFLYFEDDDVTLRLDRDAGPLLYVPEARVDHASGGSTEASPALSAFKGYHYIRSYYHVMKKFGRSAPMARTIWSVLRRFLSMRMLKSVDRRHDAFGRLRGLRSLLGAKLGPPPL</sequence>
<evidence type="ECO:0000313" key="6">
    <source>
        <dbReference type="Proteomes" id="UP000231644"/>
    </source>
</evidence>
<evidence type="ECO:0000313" key="5">
    <source>
        <dbReference type="EMBL" id="SFC81141.1"/>
    </source>
</evidence>
<dbReference type="Proteomes" id="UP000231644">
    <property type="component" value="Unassembled WGS sequence"/>
</dbReference>
<dbReference type="Pfam" id="PF00535">
    <property type="entry name" value="Glycos_transf_2"/>
    <property type="match status" value="1"/>
</dbReference>
<dbReference type="CDD" id="cd04186">
    <property type="entry name" value="GT_2_like_c"/>
    <property type="match status" value="1"/>
</dbReference>
<evidence type="ECO:0000256" key="2">
    <source>
        <dbReference type="ARBA" id="ARBA00022676"/>
    </source>
</evidence>